<feature type="region of interest" description="Disordered" evidence="1">
    <location>
        <begin position="1"/>
        <end position="34"/>
    </location>
</feature>
<dbReference type="Proteomes" id="UP000765509">
    <property type="component" value="Unassembled WGS sequence"/>
</dbReference>
<protein>
    <submittedName>
        <fullName evidence="2">Uncharacterized protein</fullName>
    </submittedName>
</protein>
<keyword evidence="3" id="KW-1185">Reference proteome</keyword>
<name>A0A9Q3DEH2_9BASI</name>
<sequence>MRKSFKQPRTRKEPDIKATTNNRNHAIYTTEGPRGYLNGRTKSFQEEFPKSKEILTSACLGCLISFTSYSYHDQA</sequence>
<evidence type="ECO:0000313" key="2">
    <source>
        <dbReference type="EMBL" id="MBW0499505.1"/>
    </source>
</evidence>
<dbReference type="AlphaFoldDB" id="A0A9Q3DEH2"/>
<reference evidence="2" key="1">
    <citation type="submission" date="2021-03" db="EMBL/GenBank/DDBJ databases">
        <title>Draft genome sequence of rust myrtle Austropuccinia psidii MF-1, a brazilian biotype.</title>
        <authorList>
            <person name="Quecine M.C."/>
            <person name="Pachon D.M.R."/>
            <person name="Bonatelli M.L."/>
            <person name="Correr F.H."/>
            <person name="Franceschini L.M."/>
            <person name="Leite T.F."/>
            <person name="Margarido G.R.A."/>
            <person name="Almeida C.A."/>
            <person name="Ferrarezi J.A."/>
            <person name="Labate C.A."/>
        </authorList>
    </citation>
    <scope>NUCLEOTIDE SEQUENCE</scope>
    <source>
        <strain evidence="2">MF-1</strain>
    </source>
</reference>
<comment type="caution">
    <text evidence="2">The sequence shown here is derived from an EMBL/GenBank/DDBJ whole genome shotgun (WGS) entry which is preliminary data.</text>
</comment>
<gene>
    <name evidence="2" type="ORF">O181_039220</name>
</gene>
<proteinExistence type="predicted"/>
<evidence type="ECO:0000256" key="1">
    <source>
        <dbReference type="SAM" id="MobiDB-lite"/>
    </source>
</evidence>
<dbReference type="EMBL" id="AVOT02015298">
    <property type="protein sequence ID" value="MBW0499505.1"/>
    <property type="molecule type" value="Genomic_DNA"/>
</dbReference>
<organism evidence="2 3">
    <name type="scientific">Austropuccinia psidii MF-1</name>
    <dbReference type="NCBI Taxonomy" id="1389203"/>
    <lineage>
        <taxon>Eukaryota</taxon>
        <taxon>Fungi</taxon>
        <taxon>Dikarya</taxon>
        <taxon>Basidiomycota</taxon>
        <taxon>Pucciniomycotina</taxon>
        <taxon>Pucciniomycetes</taxon>
        <taxon>Pucciniales</taxon>
        <taxon>Sphaerophragmiaceae</taxon>
        <taxon>Austropuccinia</taxon>
    </lineage>
</organism>
<accession>A0A9Q3DEH2</accession>
<evidence type="ECO:0000313" key="3">
    <source>
        <dbReference type="Proteomes" id="UP000765509"/>
    </source>
</evidence>